<protein>
    <submittedName>
        <fullName evidence="11">SusC/RagA family TonB-linked outer membrane protein</fullName>
    </submittedName>
</protein>
<dbReference type="InterPro" id="IPR039426">
    <property type="entry name" value="TonB-dep_rcpt-like"/>
</dbReference>
<evidence type="ECO:0000256" key="4">
    <source>
        <dbReference type="ARBA" id="ARBA00022692"/>
    </source>
</evidence>
<evidence type="ECO:0000256" key="1">
    <source>
        <dbReference type="ARBA" id="ARBA00004571"/>
    </source>
</evidence>
<dbReference type="Gene3D" id="2.40.170.20">
    <property type="entry name" value="TonB-dependent receptor, beta-barrel domain"/>
    <property type="match status" value="1"/>
</dbReference>
<gene>
    <name evidence="11" type="ORF">KK060_13300</name>
</gene>
<dbReference type="Proteomes" id="UP000772618">
    <property type="component" value="Unassembled WGS sequence"/>
</dbReference>
<organism evidence="11 12">
    <name type="scientific">Chryseosolibacter indicus</name>
    <dbReference type="NCBI Taxonomy" id="2782351"/>
    <lineage>
        <taxon>Bacteria</taxon>
        <taxon>Pseudomonadati</taxon>
        <taxon>Bacteroidota</taxon>
        <taxon>Cytophagia</taxon>
        <taxon>Cytophagales</taxon>
        <taxon>Chryseotaleaceae</taxon>
        <taxon>Chryseosolibacter</taxon>
    </lineage>
</organism>
<accession>A0ABS5VTQ5</accession>
<evidence type="ECO:0000256" key="5">
    <source>
        <dbReference type="ARBA" id="ARBA00022729"/>
    </source>
</evidence>
<dbReference type="RefSeq" id="WP_254154224.1">
    <property type="nucleotide sequence ID" value="NZ_JAHESD010000028.1"/>
</dbReference>
<proteinExistence type="inferred from homology"/>
<keyword evidence="3 8" id="KW-1134">Transmembrane beta strand</keyword>
<dbReference type="SUPFAM" id="SSF49464">
    <property type="entry name" value="Carboxypeptidase regulatory domain-like"/>
    <property type="match status" value="1"/>
</dbReference>
<name>A0ABS5VTQ5_9BACT</name>
<evidence type="ECO:0000256" key="7">
    <source>
        <dbReference type="ARBA" id="ARBA00023237"/>
    </source>
</evidence>
<dbReference type="InterPro" id="IPR036942">
    <property type="entry name" value="Beta-barrel_TonB_sf"/>
</dbReference>
<keyword evidence="2 8" id="KW-0813">Transport</keyword>
<feature type="domain" description="TonB-dependent receptor plug" evidence="10">
    <location>
        <begin position="115"/>
        <end position="223"/>
    </location>
</feature>
<evidence type="ECO:0000256" key="8">
    <source>
        <dbReference type="PROSITE-ProRule" id="PRU01360"/>
    </source>
</evidence>
<dbReference type="Pfam" id="PF13715">
    <property type="entry name" value="CarbopepD_reg_2"/>
    <property type="match status" value="1"/>
</dbReference>
<dbReference type="NCBIfam" id="TIGR04056">
    <property type="entry name" value="OMP_RagA_SusC"/>
    <property type="match status" value="1"/>
</dbReference>
<dbReference type="PROSITE" id="PS52016">
    <property type="entry name" value="TONB_DEPENDENT_REC_3"/>
    <property type="match status" value="1"/>
</dbReference>
<keyword evidence="4 8" id="KW-0812">Transmembrane</keyword>
<sequence>MRKFLLTLHALAFVLFAYAQERTISGKILSKEDGSPLPGVNVLLKGTTNGTVSDVEGRYSLNVPSAGGVLVFSFIGLQSQEVEIGDRTSIDVQMSLDVKQLSEVVVTGVGVATDRRKIAISVESVTSEQLPQAPSASIDQALVGKIAGAQISSTGGTPGADVNILLRGINTLNRGTSPMIMIDGIQVGATSLQTIDLNSIERVEVVQGAAAATIYGAQGANGVIQLFTKKGKAGKLNIDISSSIAQNTYLNVGGLSKARYHAFATNANNEVIGSSGNPILFDTNSGVYTENVQYNSTDPTVQNNKPYNTNLRYIDHFDFFFKPANTYNNSIAISGGGEKIDFSISASNSRQESNVINNGYWDRSNLTANMGAELFKGLKFRNITQIAYTKSTLKTSDRTILYGLLNAYPFADFGARTTDGSVPYYLNQTTGINSSNPLFYQEYTDNNDNKVDIIQNLNLNYKFNKFVELDAKYGLNYQTQDRDLEYINQANNANIKYWLTQGSARYISNYNNNNAGDLTRYVNSKIFQNFLGTATFTFDFKNDLGINLPIRTVTQAAFDWRKNVLKEYTSVSLGLPANYEPYNAAYASSWRVYRDYEEPFVTYGYLINQRIEYGDFVGVSGGFRSDYSSAFGRGSKPFTFPRADGYLRISALDFWQSSAVNTFFPELKLRAAYGEAGIQPKPFDRYVTLTPLVVGSGTSFYYKYGQSNPDLSVEVSKEFEFGADMVFALFPNTRWLNDIGLSATYWDRKTEDAIYPVDMAPSTGLGTLIDNAFSLGSHGFQFSLNATIYNGLNIKWNSTVNYGKQTSEILAVGDQPIVVTSNAGSTNYVLEAGNKIGQLFGYKILHSVTERAPDGSYFIPENQQANYTVASNGYVVNKATKQPYFTADKFSFGDPNPKFNMSFINDFSFKSYLTLSFQFDWVYGSHLYNQTKEWMYRDGIHSDYTKPITIEGETGAWTAFYRGIYAQRTANGTKDYFYEDASFLRLRNIAVGLDLAKLLSIPAFTKLQVVLSGRNLWTVTDYTGFDPEISSGTANSAWDRGTDHSTLPNFKSYQATLNIGF</sequence>
<dbReference type="InterPro" id="IPR023996">
    <property type="entry name" value="TonB-dep_OMP_SusC/RagA"/>
</dbReference>
<dbReference type="Gene3D" id="2.170.130.10">
    <property type="entry name" value="TonB-dependent receptor, plug domain"/>
    <property type="match status" value="1"/>
</dbReference>
<feature type="signal peptide" evidence="9">
    <location>
        <begin position="1"/>
        <end position="19"/>
    </location>
</feature>
<evidence type="ECO:0000256" key="6">
    <source>
        <dbReference type="ARBA" id="ARBA00023136"/>
    </source>
</evidence>
<evidence type="ECO:0000256" key="3">
    <source>
        <dbReference type="ARBA" id="ARBA00022452"/>
    </source>
</evidence>
<evidence type="ECO:0000313" key="11">
    <source>
        <dbReference type="EMBL" id="MBT1704264.1"/>
    </source>
</evidence>
<dbReference type="Gene3D" id="2.60.40.1120">
    <property type="entry name" value="Carboxypeptidase-like, regulatory domain"/>
    <property type="match status" value="1"/>
</dbReference>
<keyword evidence="6 8" id="KW-0472">Membrane</keyword>
<evidence type="ECO:0000256" key="9">
    <source>
        <dbReference type="SAM" id="SignalP"/>
    </source>
</evidence>
<dbReference type="Pfam" id="PF07715">
    <property type="entry name" value="Plug"/>
    <property type="match status" value="1"/>
</dbReference>
<evidence type="ECO:0000313" key="12">
    <source>
        <dbReference type="Proteomes" id="UP000772618"/>
    </source>
</evidence>
<keyword evidence="5 9" id="KW-0732">Signal</keyword>
<comment type="caution">
    <text evidence="11">The sequence shown here is derived from an EMBL/GenBank/DDBJ whole genome shotgun (WGS) entry which is preliminary data.</text>
</comment>
<dbReference type="EMBL" id="JAHESD010000028">
    <property type="protein sequence ID" value="MBT1704264.1"/>
    <property type="molecule type" value="Genomic_DNA"/>
</dbReference>
<keyword evidence="12" id="KW-1185">Reference proteome</keyword>
<comment type="similarity">
    <text evidence="8">Belongs to the TonB-dependent receptor family.</text>
</comment>
<reference evidence="11 12" key="1">
    <citation type="submission" date="2021-05" db="EMBL/GenBank/DDBJ databases">
        <title>A Polyphasic approach of four new species of the genus Ohtaekwangia: Ohtaekwangia histidinii sp. nov., Ohtaekwangia cretensis sp. nov., Ohtaekwangia indiensis sp. nov., Ohtaekwangia reichenbachii sp. nov. from diverse environment.</title>
        <authorList>
            <person name="Octaviana S."/>
        </authorList>
    </citation>
    <scope>NUCLEOTIDE SEQUENCE [LARGE SCALE GENOMIC DNA]</scope>
    <source>
        <strain evidence="11 12">PWU20</strain>
    </source>
</reference>
<dbReference type="InterPro" id="IPR037066">
    <property type="entry name" value="Plug_dom_sf"/>
</dbReference>
<evidence type="ECO:0000256" key="2">
    <source>
        <dbReference type="ARBA" id="ARBA00022448"/>
    </source>
</evidence>
<dbReference type="InterPro" id="IPR008969">
    <property type="entry name" value="CarboxyPept-like_regulatory"/>
</dbReference>
<dbReference type="InterPro" id="IPR012910">
    <property type="entry name" value="Plug_dom"/>
</dbReference>
<comment type="subcellular location">
    <subcellularLocation>
        <location evidence="1 8">Cell outer membrane</location>
        <topology evidence="1 8">Multi-pass membrane protein</topology>
    </subcellularLocation>
</comment>
<dbReference type="PANTHER" id="PTHR30069">
    <property type="entry name" value="TONB-DEPENDENT OUTER MEMBRANE RECEPTOR"/>
    <property type="match status" value="1"/>
</dbReference>
<keyword evidence="7 8" id="KW-0998">Cell outer membrane</keyword>
<evidence type="ECO:0000259" key="10">
    <source>
        <dbReference type="Pfam" id="PF07715"/>
    </source>
</evidence>
<dbReference type="SUPFAM" id="SSF56935">
    <property type="entry name" value="Porins"/>
    <property type="match status" value="1"/>
</dbReference>
<feature type="chain" id="PRO_5046150462" evidence="9">
    <location>
        <begin position="20"/>
        <end position="1061"/>
    </location>
</feature>
<dbReference type="PANTHER" id="PTHR30069:SF29">
    <property type="entry name" value="HEMOGLOBIN AND HEMOGLOBIN-HAPTOGLOBIN-BINDING PROTEIN 1-RELATED"/>
    <property type="match status" value="1"/>
</dbReference>